<evidence type="ECO:0000313" key="3">
    <source>
        <dbReference type="Proteomes" id="UP001164746"/>
    </source>
</evidence>
<dbReference type="EMBL" id="CP111014">
    <property type="protein sequence ID" value="WAR00419.1"/>
    <property type="molecule type" value="Genomic_DNA"/>
</dbReference>
<keyword evidence="3" id="KW-1185">Reference proteome</keyword>
<dbReference type="SUPFAM" id="SSF53649">
    <property type="entry name" value="Alkaline phosphatase-like"/>
    <property type="match status" value="1"/>
</dbReference>
<sequence>MREMKGDDEGILATGGASPGRPLCLSCYDFSGCINRQYSRMMRKCRVIKVLLWLIAIVMVPYLYMEITFPVRYMFRHANTSSSCIIPSLNPYDPSIMKYVWDPKPLTCDPSTNILTVDNHGLVIFNKSALAILKLSMNQLSCTYRILRRQNDDVSVKFDEPLTLSPPTRVNADFFYTECSIDGKLIFDQILTNVAKESVHRTTPLLEESAHHLSVVMFGVDSVSRSASIRKLPKTIRYLREELGSYDLKGYMKVGENTLPNLTPLLTGRRVWTSEVPIKDYTTDPFDPFPFLWRNFSERGAATLYAEDFPEIGTFTYLTRGFVRPPTDHYMRPFWLGAVDRERMRSKLGPIFLYLENKNVNLQGGGSTLCYKDRPKHVVLIDYLKQFLITYKNKRKMMFSFLVEFSHEYPNFLSYGDGDFLEFLKWMKTNGHLDNTVLVFFSDHGSRIDEIRNTFVGRIEDRMPMLHMVIPDHIKSKFPNVDTSLKINLNRLTTPFDVHQTMIDVLNSDFETPTKSFIDGTVRSLSLLKSIPEGRSCTDAWVPENYCACYTSTPVNVTDRTAKALAGAMIRDLNKRLAVEHQCATLALDRVTDVRHVLSGLQHTETDNKGISLMQFFRPEDRALQRYDLTIETVPGHGAFEATYHVTSGSEFRLVGDIVRVNKYGSQSACITDKLLRPLCYCKGQ</sequence>
<dbReference type="CDD" id="cd16021">
    <property type="entry name" value="ALP_like"/>
    <property type="match status" value="1"/>
</dbReference>
<dbReference type="PANTHER" id="PTHR10974">
    <property type="entry name" value="FI08016P-RELATED"/>
    <property type="match status" value="1"/>
</dbReference>
<evidence type="ECO:0000256" key="1">
    <source>
        <dbReference type="SAM" id="Phobius"/>
    </source>
</evidence>
<accession>A0ABY7DU59</accession>
<dbReference type="Pfam" id="PF02995">
    <property type="entry name" value="DUF229"/>
    <property type="match status" value="1"/>
</dbReference>
<keyword evidence="1" id="KW-1133">Transmembrane helix</keyword>
<reference evidence="2" key="1">
    <citation type="submission" date="2022-11" db="EMBL/GenBank/DDBJ databases">
        <title>Centuries of genome instability and evolution in soft-shell clam transmissible cancer (bioRxiv).</title>
        <authorList>
            <person name="Hart S.F.M."/>
            <person name="Yonemitsu M.A."/>
            <person name="Giersch R.M."/>
            <person name="Beal B.F."/>
            <person name="Arriagada G."/>
            <person name="Davis B.W."/>
            <person name="Ostrander E.A."/>
            <person name="Goff S.P."/>
            <person name="Metzger M.J."/>
        </authorList>
    </citation>
    <scope>NUCLEOTIDE SEQUENCE</scope>
    <source>
        <strain evidence="2">MELC-2E11</strain>
        <tissue evidence="2">Siphon/mantle</tissue>
    </source>
</reference>
<organism evidence="2 3">
    <name type="scientific">Mya arenaria</name>
    <name type="common">Soft-shell clam</name>
    <dbReference type="NCBI Taxonomy" id="6604"/>
    <lineage>
        <taxon>Eukaryota</taxon>
        <taxon>Metazoa</taxon>
        <taxon>Spiralia</taxon>
        <taxon>Lophotrochozoa</taxon>
        <taxon>Mollusca</taxon>
        <taxon>Bivalvia</taxon>
        <taxon>Autobranchia</taxon>
        <taxon>Heteroconchia</taxon>
        <taxon>Euheterodonta</taxon>
        <taxon>Imparidentia</taxon>
        <taxon>Neoheterodontei</taxon>
        <taxon>Myida</taxon>
        <taxon>Myoidea</taxon>
        <taxon>Myidae</taxon>
        <taxon>Mya</taxon>
    </lineage>
</organism>
<gene>
    <name evidence="2" type="ORF">MAR_024791</name>
</gene>
<evidence type="ECO:0000313" key="2">
    <source>
        <dbReference type="EMBL" id="WAR00419.1"/>
    </source>
</evidence>
<keyword evidence="1" id="KW-0812">Transmembrane</keyword>
<dbReference type="InterPro" id="IPR004245">
    <property type="entry name" value="DUF229"/>
</dbReference>
<proteinExistence type="predicted"/>
<dbReference type="PANTHER" id="PTHR10974:SF1">
    <property type="entry name" value="FI08016P-RELATED"/>
    <property type="match status" value="1"/>
</dbReference>
<dbReference type="InterPro" id="IPR017850">
    <property type="entry name" value="Alkaline_phosphatase_core_sf"/>
</dbReference>
<protein>
    <submittedName>
        <fullName evidence="2">Uncharacterized protein</fullName>
    </submittedName>
</protein>
<feature type="transmembrane region" description="Helical" evidence="1">
    <location>
        <begin position="47"/>
        <end position="65"/>
    </location>
</feature>
<dbReference type="Gene3D" id="3.40.720.10">
    <property type="entry name" value="Alkaline Phosphatase, subunit A"/>
    <property type="match status" value="1"/>
</dbReference>
<name>A0ABY7DU59_MYAAR</name>
<keyword evidence="1" id="KW-0472">Membrane</keyword>
<dbReference type="Proteomes" id="UP001164746">
    <property type="component" value="Chromosome 3"/>
</dbReference>